<accession>A0AAD1SYR5</accession>
<keyword evidence="1" id="KW-0175">Coiled coil</keyword>
<dbReference type="AlphaFoldDB" id="A0AAD1SYR5"/>
<name>A0AAD1SYR5_PELCU</name>
<gene>
    <name evidence="2" type="ORF">PECUL_23A056985</name>
</gene>
<evidence type="ECO:0000256" key="1">
    <source>
        <dbReference type="SAM" id="Coils"/>
    </source>
</evidence>
<reference evidence="2" key="1">
    <citation type="submission" date="2022-03" db="EMBL/GenBank/DDBJ databases">
        <authorList>
            <person name="Alioto T."/>
            <person name="Alioto T."/>
            <person name="Gomez Garrido J."/>
        </authorList>
    </citation>
    <scope>NUCLEOTIDE SEQUENCE</scope>
</reference>
<protein>
    <submittedName>
        <fullName evidence="2">Uncharacterized protein</fullName>
    </submittedName>
</protein>
<sequence length="157" mass="17135">MALAVQAMLHDGGALSEDSNPASDSPIVDRNLTATYLQEALDSLSAKLISSWSSHVDTLSKDNQELGARTSHNASKITEFASDHNDLAEHVQRLEQQLTSMDTNIIDAEDQSCRNNLRLRGIPEPVAAALLPTYVHGLLKVLAPEVPTDMLLLDWVH</sequence>
<keyword evidence="3" id="KW-1185">Reference proteome</keyword>
<evidence type="ECO:0000313" key="3">
    <source>
        <dbReference type="Proteomes" id="UP001295444"/>
    </source>
</evidence>
<evidence type="ECO:0000313" key="2">
    <source>
        <dbReference type="EMBL" id="CAH2312980.1"/>
    </source>
</evidence>
<organism evidence="2 3">
    <name type="scientific">Pelobates cultripes</name>
    <name type="common">Western spadefoot toad</name>
    <dbReference type="NCBI Taxonomy" id="61616"/>
    <lineage>
        <taxon>Eukaryota</taxon>
        <taxon>Metazoa</taxon>
        <taxon>Chordata</taxon>
        <taxon>Craniata</taxon>
        <taxon>Vertebrata</taxon>
        <taxon>Euteleostomi</taxon>
        <taxon>Amphibia</taxon>
        <taxon>Batrachia</taxon>
        <taxon>Anura</taxon>
        <taxon>Pelobatoidea</taxon>
        <taxon>Pelobatidae</taxon>
        <taxon>Pelobates</taxon>
    </lineage>
</organism>
<feature type="coiled-coil region" evidence="1">
    <location>
        <begin position="77"/>
        <end position="111"/>
    </location>
</feature>
<dbReference type="EMBL" id="OW240919">
    <property type="protein sequence ID" value="CAH2312980.1"/>
    <property type="molecule type" value="Genomic_DNA"/>
</dbReference>
<proteinExistence type="predicted"/>
<dbReference type="Proteomes" id="UP001295444">
    <property type="component" value="Chromosome 08"/>
</dbReference>